<protein>
    <submittedName>
        <fullName evidence="2">Uncharacterized protein</fullName>
    </submittedName>
</protein>
<evidence type="ECO:0000313" key="2">
    <source>
        <dbReference type="EMBL" id="KIK30029.1"/>
    </source>
</evidence>
<keyword evidence="3" id="KW-1185">Reference proteome</keyword>
<reference evidence="3" key="2">
    <citation type="submission" date="2015-01" db="EMBL/GenBank/DDBJ databases">
        <title>Evolutionary Origins and Diversification of the Mycorrhizal Mutualists.</title>
        <authorList>
            <consortium name="DOE Joint Genome Institute"/>
            <consortium name="Mycorrhizal Genomics Consortium"/>
            <person name="Kohler A."/>
            <person name="Kuo A."/>
            <person name="Nagy L.G."/>
            <person name="Floudas D."/>
            <person name="Copeland A."/>
            <person name="Barry K.W."/>
            <person name="Cichocki N."/>
            <person name="Veneault-Fourrey C."/>
            <person name="LaButti K."/>
            <person name="Lindquist E.A."/>
            <person name="Lipzen A."/>
            <person name="Lundell T."/>
            <person name="Morin E."/>
            <person name="Murat C."/>
            <person name="Riley R."/>
            <person name="Ohm R."/>
            <person name="Sun H."/>
            <person name="Tunlid A."/>
            <person name="Henrissat B."/>
            <person name="Grigoriev I.V."/>
            <person name="Hibbett D.S."/>
            <person name="Martin F."/>
        </authorList>
    </citation>
    <scope>NUCLEOTIDE SEQUENCE [LARGE SCALE GENOMIC DNA]</scope>
    <source>
        <strain evidence="3">441</strain>
    </source>
</reference>
<dbReference type="HOGENOM" id="CLU_3056115_0_0_1"/>
<organism evidence="2 3">
    <name type="scientific">Pisolithus microcarpus 441</name>
    <dbReference type="NCBI Taxonomy" id="765257"/>
    <lineage>
        <taxon>Eukaryota</taxon>
        <taxon>Fungi</taxon>
        <taxon>Dikarya</taxon>
        <taxon>Basidiomycota</taxon>
        <taxon>Agaricomycotina</taxon>
        <taxon>Agaricomycetes</taxon>
        <taxon>Agaricomycetidae</taxon>
        <taxon>Boletales</taxon>
        <taxon>Sclerodermatineae</taxon>
        <taxon>Pisolithaceae</taxon>
        <taxon>Pisolithus</taxon>
    </lineage>
</organism>
<evidence type="ECO:0000256" key="1">
    <source>
        <dbReference type="SAM" id="MobiDB-lite"/>
    </source>
</evidence>
<reference evidence="2 3" key="1">
    <citation type="submission" date="2014-04" db="EMBL/GenBank/DDBJ databases">
        <authorList>
            <consortium name="DOE Joint Genome Institute"/>
            <person name="Kuo A."/>
            <person name="Kohler A."/>
            <person name="Costa M.D."/>
            <person name="Nagy L.G."/>
            <person name="Floudas D."/>
            <person name="Copeland A."/>
            <person name="Barry K.W."/>
            <person name="Cichocki N."/>
            <person name="Veneault-Fourrey C."/>
            <person name="LaButti K."/>
            <person name="Lindquist E.A."/>
            <person name="Lipzen A."/>
            <person name="Lundell T."/>
            <person name="Morin E."/>
            <person name="Murat C."/>
            <person name="Sun H."/>
            <person name="Tunlid A."/>
            <person name="Henrissat B."/>
            <person name="Grigoriev I.V."/>
            <person name="Hibbett D.S."/>
            <person name="Martin F."/>
            <person name="Nordberg H.P."/>
            <person name="Cantor M.N."/>
            <person name="Hua S.X."/>
        </authorList>
    </citation>
    <scope>NUCLEOTIDE SEQUENCE [LARGE SCALE GENOMIC DNA]</scope>
    <source>
        <strain evidence="2 3">441</strain>
    </source>
</reference>
<name>A0A0C9ZVL6_9AGAM</name>
<feature type="region of interest" description="Disordered" evidence="1">
    <location>
        <begin position="34"/>
        <end position="54"/>
    </location>
</feature>
<evidence type="ECO:0000313" key="3">
    <source>
        <dbReference type="Proteomes" id="UP000054018"/>
    </source>
</evidence>
<proteinExistence type="predicted"/>
<dbReference type="EMBL" id="KN833687">
    <property type="protein sequence ID" value="KIK30029.1"/>
    <property type="molecule type" value="Genomic_DNA"/>
</dbReference>
<accession>A0A0C9ZVL6</accession>
<dbReference type="Proteomes" id="UP000054018">
    <property type="component" value="Unassembled WGS sequence"/>
</dbReference>
<gene>
    <name evidence="2" type="ORF">PISMIDRAFT_671048</name>
</gene>
<sequence>MCISQRQPPLDHTVPLELPTSVADSFVDISESARNPSSVSNFAGKISSEHASGV</sequence>
<feature type="non-terminal residue" evidence="2">
    <location>
        <position position="54"/>
    </location>
</feature>
<dbReference type="AlphaFoldDB" id="A0A0C9ZVL6"/>